<comment type="caution">
    <text evidence="1">The sequence shown here is derived from an EMBL/GenBank/DDBJ whole genome shotgun (WGS) entry which is preliminary data.</text>
</comment>
<protein>
    <submittedName>
        <fullName evidence="1">Uncharacterized protein</fullName>
    </submittedName>
</protein>
<evidence type="ECO:0000313" key="2">
    <source>
        <dbReference type="Proteomes" id="UP000625711"/>
    </source>
</evidence>
<gene>
    <name evidence="1" type="ORF">GWI33_001214</name>
</gene>
<dbReference type="Proteomes" id="UP000625711">
    <property type="component" value="Unassembled WGS sequence"/>
</dbReference>
<reference evidence="1" key="1">
    <citation type="submission" date="2020-08" db="EMBL/GenBank/DDBJ databases">
        <title>Genome sequencing and assembly of the red palm weevil Rhynchophorus ferrugineus.</title>
        <authorList>
            <person name="Dias G.B."/>
            <person name="Bergman C.M."/>
            <person name="Manee M."/>
        </authorList>
    </citation>
    <scope>NUCLEOTIDE SEQUENCE</scope>
    <source>
        <strain evidence="1">AA-2017</strain>
        <tissue evidence="1">Whole larva</tissue>
    </source>
</reference>
<sequence length="86" mass="10024">MYMIFNNKVLHPQYNTRYFSYDIDQLTTTDKTFDVIVPLVMTLPPKHTIPQSYFPQHSTPEGSNLIGYMNESPYYSRPMTTKPSLA</sequence>
<dbReference type="AlphaFoldDB" id="A0A834ILE0"/>
<accession>A0A834ILE0</accession>
<evidence type="ECO:0000313" key="1">
    <source>
        <dbReference type="EMBL" id="KAF7283149.1"/>
    </source>
</evidence>
<proteinExistence type="predicted"/>
<keyword evidence="2" id="KW-1185">Reference proteome</keyword>
<organism evidence="1 2">
    <name type="scientific">Rhynchophorus ferrugineus</name>
    <name type="common">Red palm weevil</name>
    <name type="synonym">Curculio ferrugineus</name>
    <dbReference type="NCBI Taxonomy" id="354439"/>
    <lineage>
        <taxon>Eukaryota</taxon>
        <taxon>Metazoa</taxon>
        <taxon>Ecdysozoa</taxon>
        <taxon>Arthropoda</taxon>
        <taxon>Hexapoda</taxon>
        <taxon>Insecta</taxon>
        <taxon>Pterygota</taxon>
        <taxon>Neoptera</taxon>
        <taxon>Endopterygota</taxon>
        <taxon>Coleoptera</taxon>
        <taxon>Polyphaga</taxon>
        <taxon>Cucujiformia</taxon>
        <taxon>Curculionidae</taxon>
        <taxon>Dryophthorinae</taxon>
        <taxon>Rhynchophorus</taxon>
    </lineage>
</organism>
<name>A0A834ILE0_RHYFE</name>
<dbReference type="EMBL" id="JAACXV010000131">
    <property type="protein sequence ID" value="KAF7283149.1"/>
    <property type="molecule type" value="Genomic_DNA"/>
</dbReference>